<feature type="transmembrane region" description="Helical" evidence="1">
    <location>
        <begin position="36"/>
        <end position="57"/>
    </location>
</feature>
<keyword evidence="1" id="KW-1133">Transmembrane helix</keyword>
<accession>A0A1G2DXX5</accession>
<comment type="caution">
    <text evidence="3">The sequence shown here is derived from an EMBL/GenBank/DDBJ whole genome shotgun (WGS) entry which is preliminary data.</text>
</comment>
<dbReference type="EMBL" id="MHLX01000039">
    <property type="protein sequence ID" value="OGZ18426.1"/>
    <property type="molecule type" value="Genomic_DNA"/>
</dbReference>
<gene>
    <name evidence="3" type="ORF">A2Z68_02060</name>
</gene>
<protein>
    <recommendedName>
        <fullName evidence="2">DUF7670 domain-containing protein</fullName>
    </recommendedName>
</protein>
<evidence type="ECO:0000313" key="4">
    <source>
        <dbReference type="Proteomes" id="UP000176662"/>
    </source>
</evidence>
<sequence>MNKRKVIHWLPRILSIAFVLFLSLFALDVFTEYSGWDLVLALFMHLMPSLVFLAVVAISWKYDLVGAIVFFAFAVFYIYAAGFGRPWTWYAFISGPSFIVAIFFFISWLQKKKSGE</sequence>
<keyword evidence="1" id="KW-0472">Membrane</keyword>
<reference evidence="3 4" key="1">
    <citation type="journal article" date="2016" name="Nat. Commun.">
        <title>Thousands of microbial genomes shed light on interconnected biogeochemical processes in an aquifer system.</title>
        <authorList>
            <person name="Anantharaman K."/>
            <person name="Brown C.T."/>
            <person name="Hug L.A."/>
            <person name="Sharon I."/>
            <person name="Castelle C.J."/>
            <person name="Probst A.J."/>
            <person name="Thomas B.C."/>
            <person name="Singh A."/>
            <person name="Wilkins M.J."/>
            <person name="Karaoz U."/>
            <person name="Brodie E.L."/>
            <person name="Williams K.H."/>
            <person name="Hubbard S.S."/>
            <person name="Banfield J.F."/>
        </authorList>
    </citation>
    <scope>NUCLEOTIDE SEQUENCE [LARGE SCALE GENOMIC DNA]</scope>
</reference>
<proteinExistence type="predicted"/>
<dbReference type="Proteomes" id="UP000176662">
    <property type="component" value="Unassembled WGS sequence"/>
</dbReference>
<dbReference type="AlphaFoldDB" id="A0A1G2DXX5"/>
<evidence type="ECO:0000259" key="2">
    <source>
        <dbReference type="Pfam" id="PF24709"/>
    </source>
</evidence>
<organism evidence="3 4">
    <name type="scientific">Candidatus Nealsonbacteria bacterium RBG_13_38_11</name>
    <dbReference type="NCBI Taxonomy" id="1801662"/>
    <lineage>
        <taxon>Bacteria</taxon>
        <taxon>Candidatus Nealsoniibacteriota</taxon>
    </lineage>
</organism>
<evidence type="ECO:0000313" key="3">
    <source>
        <dbReference type="EMBL" id="OGZ18426.1"/>
    </source>
</evidence>
<feature type="transmembrane region" description="Helical" evidence="1">
    <location>
        <begin position="64"/>
        <end position="83"/>
    </location>
</feature>
<keyword evidence="1" id="KW-0812">Transmembrane</keyword>
<feature type="transmembrane region" description="Helical" evidence="1">
    <location>
        <begin position="89"/>
        <end position="109"/>
    </location>
</feature>
<name>A0A1G2DXX5_9BACT</name>
<feature type="transmembrane region" description="Helical" evidence="1">
    <location>
        <begin position="12"/>
        <end position="30"/>
    </location>
</feature>
<dbReference type="Pfam" id="PF24709">
    <property type="entry name" value="DUF7670"/>
    <property type="match status" value="1"/>
</dbReference>
<dbReference type="InterPro" id="IPR056087">
    <property type="entry name" value="DUF7670"/>
</dbReference>
<feature type="domain" description="DUF7670" evidence="2">
    <location>
        <begin position="2"/>
        <end position="114"/>
    </location>
</feature>
<evidence type="ECO:0000256" key="1">
    <source>
        <dbReference type="SAM" id="Phobius"/>
    </source>
</evidence>